<dbReference type="GO" id="GO:0016787">
    <property type="term" value="F:hydrolase activity"/>
    <property type="evidence" value="ECO:0007669"/>
    <property type="project" value="UniProtKB-KW"/>
</dbReference>
<dbReference type="PANTHER" id="PTHR34043:SF3">
    <property type="entry name" value="ALPHA_BETA-HYDROLASES SUPERFAMILY PROTEIN"/>
    <property type="match status" value="1"/>
</dbReference>
<dbReference type="InterPro" id="IPR029058">
    <property type="entry name" value="AB_hydrolase_fold"/>
</dbReference>
<dbReference type="SUPFAM" id="SSF53474">
    <property type="entry name" value="alpha/beta-Hydrolases"/>
    <property type="match status" value="1"/>
</dbReference>
<proteinExistence type="predicted"/>
<accession>A0A3N4LWL8</accession>
<evidence type="ECO:0000256" key="4">
    <source>
        <dbReference type="ARBA" id="ARBA00022801"/>
    </source>
</evidence>
<dbReference type="GO" id="GO:0006629">
    <property type="term" value="P:lipid metabolic process"/>
    <property type="evidence" value="ECO:0007669"/>
    <property type="project" value="UniProtKB-KW"/>
</dbReference>
<dbReference type="EMBL" id="ML121531">
    <property type="protein sequence ID" value="RPB27284.1"/>
    <property type="molecule type" value="Genomic_DNA"/>
</dbReference>
<dbReference type="STRING" id="1051890.A0A3N4LWL8"/>
<evidence type="ECO:0000313" key="8">
    <source>
        <dbReference type="Proteomes" id="UP000267821"/>
    </source>
</evidence>
<keyword evidence="2" id="KW-0964">Secreted</keyword>
<dbReference type="PANTHER" id="PTHR34043">
    <property type="entry name" value="ALPHA/BETA-HYDROLASES SUPERFAMILY PROTEIN"/>
    <property type="match status" value="1"/>
</dbReference>
<evidence type="ECO:0000256" key="5">
    <source>
        <dbReference type="ARBA" id="ARBA00023098"/>
    </source>
</evidence>
<dbReference type="GO" id="GO:0005576">
    <property type="term" value="C:extracellular region"/>
    <property type="evidence" value="ECO:0007669"/>
    <property type="project" value="UniProtKB-SubCell"/>
</dbReference>
<reference evidence="7 8" key="1">
    <citation type="journal article" date="2018" name="Nat. Ecol. Evol.">
        <title>Pezizomycetes genomes reveal the molecular basis of ectomycorrhizal truffle lifestyle.</title>
        <authorList>
            <person name="Murat C."/>
            <person name="Payen T."/>
            <person name="Noel B."/>
            <person name="Kuo A."/>
            <person name="Morin E."/>
            <person name="Chen J."/>
            <person name="Kohler A."/>
            <person name="Krizsan K."/>
            <person name="Balestrini R."/>
            <person name="Da Silva C."/>
            <person name="Montanini B."/>
            <person name="Hainaut M."/>
            <person name="Levati E."/>
            <person name="Barry K.W."/>
            <person name="Belfiori B."/>
            <person name="Cichocki N."/>
            <person name="Clum A."/>
            <person name="Dockter R.B."/>
            <person name="Fauchery L."/>
            <person name="Guy J."/>
            <person name="Iotti M."/>
            <person name="Le Tacon F."/>
            <person name="Lindquist E.A."/>
            <person name="Lipzen A."/>
            <person name="Malagnac F."/>
            <person name="Mello A."/>
            <person name="Molinier V."/>
            <person name="Miyauchi S."/>
            <person name="Poulain J."/>
            <person name="Riccioni C."/>
            <person name="Rubini A."/>
            <person name="Sitrit Y."/>
            <person name="Splivallo R."/>
            <person name="Traeger S."/>
            <person name="Wang M."/>
            <person name="Zifcakova L."/>
            <person name="Wipf D."/>
            <person name="Zambonelli A."/>
            <person name="Paolocci F."/>
            <person name="Nowrousian M."/>
            <person name="Ottonello S."/>
            <person name="Baldrian P."/>
            <person name="Spatafora J.W."/>
            <person name="Henrissat B."/>
            <person name="Nagy L.G."/>
            <person name="Aury J.M."/>
            <person name="Wincker P."/>
            <person name="Grigoriev I.V."/>
            <person name="Bonfante P."/>
            <person name="Martin F.M."/>
        </authorList>
    </citation>
    <scope>NUCLEOTIDE SEQUENCE [LARGE SCALE GENOMIC DNA]</scope>
    <source>
        <strain evidence="7 8">ATCC MYA-4762</strain>
    </source>
</reference>
<dbReference type="InParanoid" id="A0A3N4LWL8"/>
<evidence type="ECO:0000313" key="7">
    <source>
        <dbReference type="EMBL" id="RPB27284.1"/>
    </source>
</evidence>
<dbReference type="Pfam" id="PF24708">
    <property type="entry name" value="Lip_C"/>
    <property type="match status" value="1"/>
</dbReference>
<dbReference type="Gene3D" id="3.40.50.1820">
    <property type="entry name" value="alpha/beta hydrolase"/>
    <property type="match status" value="2"/>
</dbReference>
<keyword evidence="3" id="KW-0732">Signal</keyword>
<evidence type="ECO:0000259" key="6">
    <source>
        <dbReference type="Pfam" id="PF24708"/>
    </source>
</evidence>
<organism evidence="7 8">
    <name type="scientific">Terfezia boudieri ATCC MYA-4762</name>
    <dbReference type="NCBI Taxonomy" id="1051890"/>
    <lineage>
        <taxon>Eukaryota</taxon>
        <taxon>Fungi</taxon>
        <taxon>Dikarya</taxon>
        <taxon>Ascomycota</taxon>
        <taxon>Pezizomycotina</taxon>
        <taxon>Pezizomycetes</taxon>
        <taxon>Pezizales</taxon>
        <taxon>Pezizaceae</taxon>
        <taxon>Terfezia</taxon>
    </lineage>
</organism>
<evidence type="ECO:0000256" key="1">
    <source>
        <dbReference type="ARBA" id="ARBA00004613"/>
    </source>
</evidence>
<sequence length="672" mass="72637">MLHHPNQNPAFKELDRLADYLSTAANNPIIPGADLPTGTVDPKRYPIVLVPGFLGWASPVFGYNYFGGLVNLAEILARRGWSVICPEVGPVSSNWERACELYAQLSRGSMDGTTYDIQVDYGVPPPGTDVFYSYPPPLRRQASCFNLPPTWRWSPSSPVHFIAHSQGGNTCRYLIHLLERGWSAEGSSYFTEPKLGWVKSLTTLATPHNGTSIIPVLEALTDLEDVLIDKIICAASFMQQKERTYDFCLDHRGLSPPPPPKDGEEEEAFLKYIAQMSAPDGPLTRWRRSTYNGFHDNSIIGVVGDLNKIITKPSEDVYYFTLSFAATVEVPELRLEMEDMLALSEVIVRRVGGWFEKLGLGGVLEKVVGLAGTGGEVSPPGEVEAEAASGVGTPTSVSTTQGLVDKLPEAVSSRLPTSFLSKINISSPTHSKPPPAWASTAAIPSPLSHASRGLTTAYHSAFHSAHAPTTTSTPTTASTRRFLLGFLTSVFGPTLQGIATFALSRLNLRLAAPKSSHTSITTLPIPIPAPHSTIPRLDLNPLFLPVAYQMCGYVLSPTEKELISTAGGPTLDAVWREHDGVVPTVSMCGPFGEENLVVSVGDIVSEGHVGMEKGGRGLKGKWVDLGKCAWWDHADCIGSCVNPVTVAEVVNLYERIGRLLSVLPVDRSEAES</sequence>
<evidence type="ECO:0000256" key="2">
    <source>
        <dbReference type="ARBA" id="ARBA00022525"/>
    </source>
</evidence>
<dbReference type="InterPro" id="IPR056304">
    <property type="entry name" value="Lip-like_C"/>
</dbReference>
<dbReference type="AlphaFoldDB" id="A0A3N4LWL8"/>
<keyword evidence="8" id="KW-1185">Reference proteome</keyword>
<gene>
    <name evidence="7" type="ORF">L211DRAFT_533790</name>
</gene>
<keyword evidence="5" id="KW-0443">Lipid metabolism</keyword>
<protein>
    <submittedName>
        <fullName evidence="7">Alpha/beta-hydrolase</fullName>
    </submittedName>
</protein>
<dbReference type="OrthoDB" id="206848at2759"/>
<evidence type="ECO:0000256" key="3">
    <source>
        <dbReference type="ARBA" id="ARBA00022729"/>
    </source>
</evidence>
<keyword evidence="4 7" id="KW-0378">Hydrolase</keyword>
<feature type="domain" description="Lipase-like C-terminal" evidence="6">
    <location>
        <begin position="44"/>
        <end position="312"/>
    </location>
</feature>
<dbReference type="Proteomes" id="UP000267821">
    <property type="component" value="Unassembled WGS sequence"/>
</dbReference>
<name>A0A3N4LWL8_9PEZI</name>
<comment type="subcellular location">
    <subcellularLocation>
        <location evidence="1">Secreted</location>
    </subcellularLocation>
</comment>